<dbReference type="EMBL" id="QUBG01000002">
    <property type="protein sequence ID" value="TPR45171.1"/>
    <property type="molecule type" value="Genomic_DNA"/>
</dbReference>
<dbReference type="SUPFAM" id="SSF158221">
    <property type="entry name" value="YnzC-like"/>
    <property type="match status" value="1"/>
</dbReference>
<dbReference type="Proteomes" id="UP000777560">
    <property type="component" value="Unassembled WGS sequence"/>
</dbReference>
<dbReference type="PANTHER" id="PTHR37300">
    <property type="entry name" value="UPF0291 PROTEIN CBO2609/CLC_2481"/>
    <property type="match status" value="1"/>
</dbReference>
<gene>
    <name evidence="3" type="ORF">DY114_03510</name>
    <name evidence="4" type="ORF">DY130_02970</name>
</gene>
<reference evidence="4 5" key="1">
    <citation type="submission" date="2018-08" db="EMBL/GenBank/DDBJ databases">
        <title>Comparative genomics of wild bee and flower associated Lactobacillus reveals potential adaptation to the bee host.</title>
        <authorList>
            <person name="Vuong H.Q."/>
            <person name="Mcfrederick Q.S."/>
        </authorList>
    </citation>
    <scope>NUCLEOTIDE SEQUENCE</scope>
    <source>
        <strain evidence="3 5">HV_13</strain>
        <strain evidence="4">HV_63</strain>
    </source>
</reference>
<name>A0A2S2JMI5_9LACO</name>
<evidence type="ECO:0000313" key="3">
    <source>
        <dbReference type="EMBL" id="TPR25684.1"/>
    </source>
</evidence>
<dbReference type="Proteomes" id="UP000784700">
    <property type="component" value="Unassembled WGS sequence"/>
</dbReference>
<evidence type="ECO:0000256" key="1">
    <source>
        <dbReference type="ARBA" id="ARBA00022490"/>
    </source>
</evidence>
<comment type="subcellular location">
    <subcellularLocation>
        <location evidence="2">Cytoplasm</location>
    </subcellularLocation>
</comment>
<dbReference type="Gene3D" id="1.10.287.540">
    <property type="entry name" value="Helix hairpin bin"/>
    <property type="match status" value="1"/>
</dbReference>
<comment type="similarity">
    <text evidence="2">Belongs to the UPF0291 family.</text>
</comment>
<evidence type="ECO:0000256" key="2">
    <source>
        <dbReference type="HAMAP-Rule" id="MF_01103"/>
    </source>
</evidence>
<dbReference type="PANTHER" id="PTHR37300:SF1">
    <property type="entry name" value="UPF0291 PROTEIN YNZC"/>
    <property type="match status" value="1"/>
</dbReference>
<evidence type="ECO:0000313" key="5">
    <source>
        <dbReference type="Proteomes" id="UP000777560"/>
    </source>
</evidence>
<comment type="caution">
    <text evidence="4">The sequence shown here is derived from an EMBL/GenBank/DDBJ whole genome shotgun (WGS) entry which is preliminary data.</text>
</comment>
<keyword evidence="5" id="KW-1185">Reference proteome</keyword>
<dbReference type="Pfam" id="PF05979">
    <property type="entry name" value="DUF896"/>
    <property type="match status" value="1"/>
</dbReference>
<dbReference type="HAMAP" id="MF_01103">
    <property type="entry name" value="UPF0291"/>
    <property type="match status" value="1"/>
</dbReference>
<dbReference type="GeneID" id="58108142"/>
<accession>A0A2S2JMI5</accession>
<dbReference type="InterPro" id="IPR009242">
    <property type="entry name" value="DUF896"/>
</dbReference>
<evidence type="ECO:0000313" key="6">
    <source>
        <dbReference type="Proteomes" id="UP000784700"/>
    </source>
</evidence>
<protein>
    <recommendedName>
        <fullName evidence="2">UPF0291 protein DY114_03510</fullName>
    </recommendedName>
</protein>
<sequence>MAEDKVLKELIPRINELSKKKKEQGLTEAESAERKDLHKKYLKRFKENMRSQIEMVQVYNKKGKEITSDKVKNIQRKKGLRDD</sequence>
<evidence type="ECO:0000313" key="4">
    <source>
        <dbReference type="EMBL" id="TPR45171.1"/>
    </source>
</evidence>
<keyword evidence="1 2" id="KW-0963">Cytoplasm</keyword>
<dbReference type="OrthoDB" id="390105at2"/>
<dbReference type="RefSeq" id="WP_105964712.1">
    <property type="nucleotide sequence ID" value="NZ_BAABXB010000166.1"/>
</dbReference>
<dbReference type="AlphaFoldDB" id="A0A2S2JMI5"/>
<proteinExistence type="inferred from homology"/>
<dbReference type="GO" id="GO:0005737">
    <property type="term" value="C:cytoplasm"/>
    <property type="evidence" value="ECO:0007669"/>
    <property type="project" value="UniProtKB-SubCell"/>
</dbReference>
<organism evidence="4 6">
    <name type="scientific">Apilactobacillus micheneri</name>
    <dbReference type="NCBI Taxonomy" id="1899430"/>
    <lineage>
        <taxon>Bacteria</taxon>
        <taxon>Bacillati</taxon>
        <taxon>Bacillota</taxon>
        <taxon>Bacilli</taxon>
        <taxon>Lactobacillales</taxon>
        <taxon>Lactobacillaceae</taxon>
        <taxon>Apilactobacillus</taxon>
    </lineage>
</organism>
<dbReference type="EMBL" id="QUAV01000002">
    <property type="protein sequence ID" value="TPR25684.1"/>
    <property type="molecule type" value="Genomic_DNA"/>
</dbReference>